<feature type="transmembrane region" description="Helical" evidence="1">
    <location>
        <begin position="212"/>
        <end position="234"/>
    </location>
</feature>
<feature type="transmembrane region" description="Helical" evidence="1">
    <location>
        <begin position="645"/>
        <end position="667"/>
    </location>
</feature>
<feature type="transmembrane region" description="Helical" evidence="1">
    <location>
        <begin position="240"/>
        <end position="262"/>
    </location>
</feature>
<proteinExistence type="predicted"/>
<dbReference type="EMBL" id="CYXX01000004">
    <property type="protein sequence ID" value="CUM83557.1"/>
    <property type="molecule type" value="Genomic_DNA"/>
</dbReference>
<gene>
    <name evidence="2" type="ORF">ERS852444_00696</name>
</gene>
<feature type="transmembrane region" description="Helical" evidence="1">
    <location>
        <begin position="166"/>
        <end position="188"/>
    </location>
</feature>
<dbReference type="RefSeq" id="WP_055167924.1">
    <property type="nucleotide sequence ID" value="NZ_CYXX01000004.1"/>
</dbReference>
<name>A0A173S0X3_9FIRM</name>
<organism evidence="2 3">
    <name type="scientific">Roseburia inulinivorans</name>
    <dbReference type="NCBI Taxonomy" id="360807"/>
    <lineage>
        <taxon>Bacteria</taxon>
        <taxon>Bacillati</taxon>
        <taxon>Bacillota</taxon>
        <taxon>Clostridia</taxon>
        <taxon>Lachnospirales</taxon>
        <taxon>Lachnospiraceae</taxon>
        <taxon>Roseburia</taxon>
    </lineage>
</organism>
<sequence length="683" mass="78589">MKKSKYIITFFLFLVAFLFIGESYTFFLENFQDKYTQVGYYLPTGESEEKMNEQIRRKAGEFNTAVFALDKEDGGAFSRTITVYGDETVKQYLKKDWNIEEGIIKSFFSGTTTFHFEPFENADEKVMQNCWYLNKLPEELHDMVYPDMVEYSGSFRNEPTAATSKLVVGGTWAVVLLCIILLTVYDVAYGKKEQSIRIILGAENRVLQFHKIFSDVIGLSISTVLAFILLLPFTTPSFELSTTILCVVIMLTINSVIIWCGMKVKKMTSIKMPVPNRVLVMGTGLKGLVAVLMVVVISVTIGLSVEGYKLYSQKQYYTSQKNQVHVDIDYPYSYEKIEYYEGETSENSPIDTIDQIQDNFLRYSYQYLDCSLLYHHSYDEVAPLYGEKYIYANLQGLEQYKDQIPNWNELCKTEGNYILVSEKMNQGEVRGELLSFSNTISLSEENLGGILTYQDGLSVVAEGRRNSQYDYSYRIKNPIIILDTYDYGKLPIYEVKYSLHKRENSDGVIFNNAPYLMQFVSVKDDRQSIENFASVCVGEVIKPELTEFSVENIREWFQGLWSLQNRSLLIAIILTVLLLILEFQITALILRIAYETKAKELTIKKVLGYSIFERYRKFFILSGILCGFALIFSLVLFLITGIGMIQYMIYGSLIVWCVDLMVLVYLTHKYDHLEIQRVIKGGI</sequence>
<feature type="transmembrane region" description="Helical" evidence="1">
    <location>
        <begin position="568"/>
        <end position="594"/>
    </location>
</feature>
<dbReference type="Proteomes" id="UP000095453">
    <property type="component" value="Unassembled WGS sequence"/>
</dbReference>
<keyword evidence="1" id="KW-0472">Membrane</keyword>
<dbReference type="AlphaFoldDB" id="A0A173S0X3"/>
<reference evidence="2 3" key="1">
    <citation type="submission" date="2015-09" db="EMBL/GenBank/DDBJ databases">
        <authorList>
            <consortium name="Pathogen Informatics"/>
        </authorList>
    </citation>
    <scope>NUCLEOTIDE SEQUENCE [LARGE SCALE GENOMIC DNA]</scope>
    <source>
        <strain evidence="2 3">2789STDY5608887</strain>
    </source>
</reference>
<protein>
    <submittedName>
        <fullName evidence="2">Uncharacterized protein conserved in bacteria</fullName>
    </submittedName>
</protein>
<evidence type="ECO:0000256" key="1">
    <source>
        <dbReference type="SAM" id="Phobius"/>
    </source>
</evidence>
<evidence type="ECO:0000313" key="3">
    <source>
        <dbReference type="Proteomes" id="UP000095453"/>
    </source>
</evidence>
<feature type="transmembrane region" description="Helical" evidence="1">
    <location>
        <begin position="615"/>
        <end position="639"/>
    </location>
</feature>
<accession>A0A173S0X3</accession>
<evidence type="ECO:0000313" key="2">
    <source>
        <dbReference type="EMBL" id="CUM83557.1"/>
    </source>
</evidence>
<keyword evidence="1" id="KW-1133">Transmembrane helix</keyword>
<feature type="transmembrane region" description="Helical" evidence="1">
    <location>
        <begin position="283"/>
        <end position="305"/>
    </location>
</feature>
<keyword evidence="1" id="KW-0812">Transmembrane</keyword>